<keyword evidence="4 6" id="KW-0418">Kinase</keyword>
<evidence type="ECO:0000256" key="3">
    <source>
        <dbReference type="ARBA" id="ARBA00022741"/>
    </source>
</evidence>
<dbReference type="Proteomes" id="UP000316092">
    <property type="component" value="Unassembled WGS sequence"/>
</dbReference>
<dbReference type="PRINTS" id="PR00471">
    <property type="entry name" value="ACETATEKNASE"/>
</dbReference>
<accession>A0A553V454</accession>
<keyword evidence="1 6" id="KW-0963">Cytoplasm</keyword>
<proteinExistence type="inferred from homology"/>
<dbReference type="GO" id="GO:0008776">
    <property type="term" value="F:acetate kinase activity"/>
    <property type="evidence" value="ECO:0007669"/>
    <property type="project" value="TreeGrafter"/>
</dbReference>
<evidence type="ECO:0000256" key="2">
    <source>
        <dbReference type="ARBA" id="ARBA00022679"/>
    </source>
</evidence>
<dbReference type="EC" id="2.7.2.7" evidence="6"/>
<dbReference type="AlphaFoldDB" id="A0A553V454"/>
<dbReference type="GO" id="GO:0005524">
    <property type="term" value="F:ATP binding"/>
    <property type="evidence" value="ECO:0007669"/>
    <property type="project" value="UniProtKB-KW"/>
</dbReference>
<dbReference type="Gene3D" id="3.30.420.40">
    <property type="match status" value="2"/>
</dbReference>
<keyword evidence="9" id="KW-1185">Reference proteome</keyword>
<evidence type="ECO:0000313" key="8">
    <source>
        <dbReference type="EMBL" id="TSA87273.1"/>
    </source>
</evidence>
<dbReference type="NCBIfam" id="NF002834">
    <property type="entry name" value="PRK03011.1-5"/>
    <property type="match status" value="1"/>
</dbReference>
<dbReference type="EMBL" id="VKDB01000003">
    <property type="protein sequence ID" value="TSA87273.1"/>
    <property type="molecule type" value="Genomic_DNA"/>
</dbReference>
<evidence type="ECO:0000313" key="9">
    <source>
        <dbReference type="Proteomes" id="UP000316092"/>
    </source>
</evidence>
<comment type="similarity">
    <text evidence="6 7">Belongs to the acetokinase family.</text>
</comment>
<keyword evidence="3 6" id="KW-0547">Nucleotide-binding</keyword>
<gene>
    <name evidence="6" type="primary">buk</name>
    <name evidence="8" type="ORF">FNU79_05155</name>
</gene>
<keyword evidence="5 6" id="KW-0067">ATP-binding</keyword>
<comment type="catalytic activity">
    <reaction evidence="6">
        <text>butanoate + ATP = butanoyl phosphate + ADP</text>
        <dbReference type="Rhea" id="RHEA:13585"/>
        <dbReference type="ChEBI" id="CHEBI:17968"/>
        <dbReference type="ChEBI" id="CHEBI:30616"/>
        <dbReference type="ChEBI" id="CHEBI:58079"/>
        <dbReference type="ChEBI" id="CHEBI:456216"/>
        <dbReference type="EC" id="2.7.2.7"/>
    </reaction>
</comment>
<dbReference type="RefSeq" id="WP_143719816.1">
    <property type="nucleotide sequence ID" value="NZ_VKDB01000003.1"/>
</dbReference>
<dbReference type="PANTHER" id="PTHR21060">
    <property type="entry name" value="ACETATE KINASE"/>
    <property type="match status" value="1"/>
</dbReference>
<keyword evidence="2 6" id="KW-0808">Transferase</keyword>
<dbReference type="GO" id="GO:0047761">
    <property type="term" value="F:butyrate kinase activity"/>
    <property type="evidence" value="ECO:0007669"/>
    <property type="project" value="UniProtKB-UniRule"/>
</dbReference>
<sequence length="365" mass="38581">MLAYVINPGSTSTKLALAEIERGDNPALPSLLRLKLDKTEVMHSALLSGPLELSDLQADLMTAAADWPKPDAVVAACGLIGNLQAGAYRVTPELAEWLLTHPHGEYTSNVGAALALHLAESRGVPAYVVDPPDVDELRPEARVSGLAGVERLSRLHTLNARLVARRAAHEQGVRFQDARVVVAHLGGSISVSAFEGAKIVDTTGARLDEGPFTPSRAGTLPIRALLDVAYSRPRSDAEKLLLSGAGFLGLTGTADLRELERREKTESRVKLAADAFAYQVAKNIGAYSAALSARPHAVAITGGIARWESVVDRIERQIGWIAPLTVLPGDLELEALAEGMGRVLLGLETAQDWTPPGAASAADSA</sequence>
<dbReference type="InterPro" id="IPR011245">
    <property type="entry name" value="Butyrate_kin"/>
</dbReference>
<dbReference type="HAMAP" id="MF_00542">
    <property type="entry name" value="Butyrate_kinase"/>
    <property type="match status" value="1"/>
</dbReference>
<dbReference type="PANTHER" id="PTHR21060:SF20">
    <property type="entry name" value="BUTYRATE KINASE 1-RELATED"/>
    <property type="match status" value="1"/>
</dbReference>
<evidence type="ECO:0000256" key="6">
    <source>
        <dbReference type="HAMAP-Rule" id="MF_00542"/>
    </source>
</evidence>
<evidence type="ECO:0000256" key="1">
    <source>
        <dbReference type="ARBA" id="ARBA00022490"/>
    </source>
</evidence>
<comment type="subcellular location">
    <subcellularLocation>
        <location evidence="6">Cytoplasm</location>
    </subcellularLocation>
</comment>
<comment type="caution">
    <text evidence="8">The sequence shown here is derived from an EMBL/GenBank/DDBJ whole genome shotgun (WGS) entry which is preliminary data.</text>
</comment>
<dbReference type="SUPFAM" id="SSF53067">
    <property type="entry name" value="Actin-like ATPase domain"/>
    <property type="match status" value="2"/>
</dbReference>
<dbReference type="InterPro" id="IPR000890">
    <property type="entry name" value="Aliphatic_acid_kin_short-chain"/>
</dbReference>
<dbReference type="OrthoDB" id="9771859at2"/>
<evidence type="ECO:0000256" key="5">
    <source>
        <dbReference type="ARBA" id="ARBA00022840"/>
    </source>
</evidence>
<evidence type="ECO:0000256" key="7">
    <source>
        <dbReference type="RuleBase" id="RU003835"/>
    </source>
</evidence>
<protein>
    <recommendedName>
        <fullName evidence="6">Probable butyrate kinase</fullName>
        <shortName evidence="6">BK</shortName>
        <ecNumber evidence="6">2.7.2.7</ecNumber>
    </recommendedName>
    <alternativeName>
        <fullName evidence="6">Branched-chain carboxylic acid kinase</fullName>
    </alternativeName>
</protein>
<dbReference type="InterPro" id="IPR043129">
    <property type="entry name" value="ATPase_NBD"/>
</dbReference>
<name>A0A553V454_9DEIO</name>
<reference evidence="8 9" key="1">
    <citation type="submission" date="2019-07" db="EMBL/GenBank/DDBJ databases">
        <title>Deinococcus detaillus sp. nov., isolated from humus soil in Antarctica.</title>
        <authorList>
            <person name="Zhang K."/>
        </authorList>
    </citation>
    <scope>NUCLEOTIDE SEQUENCE [LARGE SCALE GENOMIC DNA]</scope>
    <source>
        <strain evidence="8 9">H1</strain>
    </source>
</reference>
<dbReference type="Pfam" id="PF00871">
    <property type="entry name" value="Acetate_kinase"/>
    <property type="match status" value="1"/>
</dbReference>
<dbReference type="GO" id="GO:0005737">
    <property type="term" value="C:cytoplasm"/>
    <property type="evidence" value="ECO:0007669"/>
    <property type="project" value="UniProtKB-SubCell"/>
</dbReference>
<organism evidence="8 9">
    <name type="scientific">Deinococcus detaillensis</name>
    <dbReference type="NCBI Taxonomy" id="2592048"/>
    <lineage>
        <taxon>Bacteria</taxon>
        <taxon>Thermotogati</taxon>
        <taxon>Deinococcota</taxon>
        <taxon>Deinococci</taxon>
        <taxon>Deinococcales</taxon>
        <taxon>Deinococcaceae</taxon>
        <taxon>Deinococcus</taxon>
    </lineage>
</organism>
<dbReference type="PIRSF" id="PIRSF036458">
    <property type="entry name" value="Butyrate_kin"/>
    <property type="match status" value="1"/>
</dbReference>
<dbReference type="GO" id="GO:0006083">
    <property type="term" value="P:acetate metabolic process"/>
    <property type="evidence" value="ECO:0007669"/>
    <property type="project" value="TreeGrafter"/>
</dbReference>
<dbReference type="CDD" id="cd24011">
    <property type="entry name" value="ASKHA_NBD_BK"/>
    <property type="match status" value="1"/>
</dbReference>
<evidence type="ECO:0000256" key="4">
    <source>
        <dbReference type="ARBA" id="ARBA00022777"/>
    </source>
</evidence>